<feature type="compositionally biased region" description="Polar residues" evidence="1">
    <location>
        <begin position="112"/>
        <end position="123"/>
    </location>
</feature>
<feature type="region of interest" description="Disordered" evidence="1">
    <location>
        <begin position="112"/>
        <end position="131"/>
    </location>
</feature>
<sequence>MPSANPAASYTVDVSPDDPLRAVLELMEGARRELEFTGVMLAAGNNRAVRACMRAARQLTQGVSRRLAEYNDRADQGLTVVATEVEVLIMQLASANDGADRRLEAEGPITATTVPAPSTQTNRPPTPVSGHQIGTYPSFNPFRNPRNGIENRPANTTRFGDPSPISDAQTRVPGVRFSFMADNPFRNFITLPELEATMTTPPSPPANRPRAGSHLQPPIPERTNRTTHQAIRERFAELMTTFENLDRLRLNTTPTSAPSSRIPQHITSRDRIRASRRDLPYANGPWTLPPLAAPSAPTSERWENDVERVSQLRRRLRRVSIPFGERQWLYSRGGVTRADIMVGRSAERRLPCSQRRGIRNRHAEKMDEDEEQELGWYVAGWKDGVEKKYLRVPYVAFY</sequence>
<gene>
    <name evidence="2" type="ORF">BCR34DRAFT_597283</name>
</gene>
<dbReference type="Proteomes" id="UP000193144">
    <property type="component" value="Unassembled WGS sequence"/>
</dbReference>
<dbReference type="EMBL" id="MCFA01000015">
    <property type="protein sequence ID" value="ORY16889.1"/>
    <property type="molecule type" value="Genomic_DNA"/>
</dbReference>
<accession>A0A1Y2A2Z1</accession>
<protein>
    <submittedName>
        <fullName evidence="2">Uncharacterized protein</fullName>
    </submittedName>
</protein>
<comment type="caution">
    <text evidence="2">The sequence shown here is derived from an EMBL/GenBank/DDBJ whole genome shotgun (WGS) entry which is preliminary data.</text>
</comment>
<name>A0A1Y2A2Z1_9PLEO</name>
<evidence type="ECO:0000256" key="1">
    <source>
        <dbReference type="SAM" id="MobiDB-lite"/>
    </source>
</evidence>
<evidence type="ECO:0000313" key="3">
    <source>
        <dbReference type="Proteomes" id="UP000193144"/>
    </source>
</evidence>
<evidence type="ECO:0000313" key="2">
    <source>
        <dbReference type="EMBL" id="ORY16889.1"/>
    </source>
</evidence>
<reference evidence="2 3" key="1">
    <citation type="submission" date="2016-07" db="EMBL/GenBank/DDBJ databases">
        <title>Pervasive Adenine N6-methylation of Active Genes in Fungi.</title>
        <authorList>
            <consortium name="DOE Joint Genome Institute"/>
            <person name="Mondo S.J."/>
            <person name="Dannebaum R.O."/>
            <person name="Kuo R.C."/>
            <person name="Labutti K."/>
            <person name="Haridas S."/>
            <person name="Kuo A."/>
            <person name="Salamov A."/>
            <person name="Ahrendt S.R."/>
            <person name="Lipzen A."/>
            <person name="Sullivan W."/>
            <person name="Andreopoulos W.B."/>
            <person name="Clum A."/>
            <person name="Lindquist E."/>
            <person name="Daum C."/>
            <person name="Ramamoorthy G.K."/>
            <person name="Gryganskyi A."/>
            <person name="Culley D."/>
            <person name="Magnuson J.K."/>
            <person name="James T.Y."/>
            <person name="O'Malley M.A."/>
            <person name="Stajich J.E."/>
            <person name="Spatafora J.W."/>
            <person name="Visel A."/>
            <person name="Grigoriev I.V."/>
        </authorList>
    </citation>
    <scope>NUCLEOTIDE SEQUENCE [LARGE SCALE GENOMIC DNA]</scope>
    <source>
        <strain evidence="2 3">CBS 115471</strain>
    </source>
</reference>
<feature type="region of interest" description="Disordered" evidence="1">
    <location>
        <begin position="199"/>
        <end position="222"/>
    </location>
</feature>
<keyword evidence="3" id="KW-1185">Reference proteome</keyword>
<dbReference type="AlphaFoldDB" id="A0A1Y2A2Z1"/>
<proteinExistence type="predicted"/>
<organism evidence="2 3">
    <name type="scientific">Clohesyomyces aquaticus</name>
    <dbReference type="NCBI Taxonomy" id="1231657"/>
    <lineage>
        <taxon>Eukaryota</taxon>
        <taxon>Fungi</taxon>
        <taxon>Dikarya</taxon>
        <taxon>Ascomycota</taxon>
        <taxon>Pezizomycotina</taxon>
        <taxon>Dothideomycetes</taxon>
        <taxon>Pleosporomycetidae</taxon>
        <taxon>Pleosporales</taxon>
        <taxon>Lindgomycetaceae</taxon>
        <taxon>Clohesyomyces</taxon>
    </lineage>
</organism>